<keyword evidence="1" id="KW-0175">Coiled coil</keyword>
<dbReference type="Proteomes" id="UP001642484">
    <property type="component" value="Unassembled WGS sequence"/>
</dbReference>
<keyword evidence="4" id="KW-1185">Reference proteome</keyword>
<proteinExistence type="predicted"/>
<reference evidence="3 4" key="1">
    <citation type="submission" date="2024-02" db="EMBL/GenBank/DDBJ databases">
        <authorList>
            <person name="Chen Y."/>
            <person name="Shah S."/>
            <person name="Dougan E. K."/>
            <person name="Thang M."/>
            <person name="Chan C."/>
        </authorList>
    </citation>
    <scope>NUCLEOTIDE SEQUENCE [LARGE SCALE GENOMIC DNA]</scope>
</reference>
<gene>
    <name evidence="3" type="ORF">CCMP2556_LOCUS47611</name>
</gene>
<evidence type="ECO:0000256" key="1">
    <source>
        <dbReference type="SAM" id="Coils"/>
    </source>
</evidence>
<protein>
    <submittedName>
        <fullName evidence="3">Uncharacterized protein</fullName>
    </submittedName>
</protein>
<feature type="compositionally biased region" description="Basic and acidic residues" evidence="2">
    <location>
        <begin position="208"/>
        <end position="220"/>
    </location>
</feature>
<sequence length="468" mass="51859">MWRALLGLAALAGAKQDALQVFLGELQRKLSDEVSEAQHWQQQRHEWCQSTLSLLAQEGQRGEGVVEELRQSLAKWDAAPREDGRSSFVQLRQATELQELQERLRLRGASSSAQHRFTEALRRDCAAAFEQSEVRHKAVEEELELLQSSAEALQASEALHGIDQSPLVKVSFLQVGSNQDRGKAELPDFLSLFRAPEEAPEEGSPEAARSEPEATEDERPKVLDLMAKLHKEHMARSSQDASWCKEELQRQRRALEAAQGAQRSFAAEAEEQRRRQAALDAELVQLQHADGVAQQALERLQHDVANSTQVLLVLQKDRRLAAQVLKKALAEQRLEGPRPRSDPAETAVRYLTAAAQSFEQAAVAPPAPGDAETSSPPVTLRGAELRRALQAERQALQLQRDRRQRALRRAEELSNLSAAQAEVRALQDAERVFAGEPISVPRPRRAIRGAAPLSRMEAAAEALGVSIS</sequence>
<organism evidence="3 4">
    <name type="scientific">Durusdinium trenchii</name>
    <dbReference type="NCBI Taxonomy" id="1381693"/>
    <lineage>
        <taxon>Eukaryota</taxon>
        <taxon>Sar</taxon>
        <taxon>Alveolata</taxon>
        <taxon>Dinophyceae</taxon>
        <taxon>Suessiales</taxon>
        <taxon>Symbiodiniaceae</taxon>
        <taxon>Durusdinium</taxon>
    </lineage>
</organism>
<accession>A0ABP0RJV3</accession>
<feature type="coiled-coil region" evidence="1">
    <location>
        <begin position="129"/>
        <end position="156"/>
    </location>
</feature>
<dbReference type="EMBL" id="CAXAMN010026139">
    <property type="protein sequence ID" value="CAK9100891.1"/>
    <property type="molecule type" value="Genomic_DNA"/>
</dbReference>
<feature type="region of interest" description="Disordered" evidence="2">
    <location>
        <begin position="196"/>
        <end position="220"/>
    </location>
</feature>
<evidence type="ECO:0000313" key="4">
    <source>
        <dbReference type="Proteomes" id="UP001642484"/>
    </source>
</evidence>
<evidence type="ECO:0000313" key="3">
    <source>
        <dbReference type="EMBL" id="CAK9100891.1"/>
    </source>
</evidence>
<name>A0ABP0RJV3_9DINO</name>
<evidence type="ECO:0000256" key="2">
    <source>
        <dbReference type="SAM" id="MobiDB-lite"/>
    </source>
</evidence>
<feature type="coiled-coil region" evidence="1">
    <location>
        <begin position="386"/>
        <end position="429"/>
    </location>
</feature>
<comment type="caution">
    <text evidence="3">The sequence shown here is derived from an EMBL/GenBank/DDBJ whole genome shotgun (WGS) entry which is preliminary data.</text>
</comment>